<organism evidence="10 11">
    <name type="scientific">Korarchaeum cryptofilum (strain OPF8)</name>
    <dbReference type="NCBI Taxonomy" id="374847"/>
    <lineage>
        <taxon>Archaea</taxon>
        <taxon>Thermoproteota</taxon>
        <taxon>Candidatus Korarchaeia</taxon>
        <taxon>Candidatus Korarchaeales</taxon>
        <taxon>Candidatus Korarchaeaceae</taxon>
        <taxon>Candidatus Korarchaeum</taxon>
    </lineage>
</organism>
<dbReference type="GO" id="GO:0004725">
    <property type="term" value="F:protein tyrosine phosphatase activity"/>
    <property type="evidence" value="ECO:0000318"/>
    <property type="project" value="GO_Central"/>
</dbReference>
<dbReference type="HOGENOM" id="CLU_047330_4_2_2"/>
<dbReference type="InterPro" id="IPR003595">
    <property type="entry name" value="Tyr_Pase_cat"/>
</dbReference>
<dbReference type="Gene3D" id="3.90.190.10">
    <property type="entry name" value="Protein tyrosine phosphatase superfamily"/>
    <property type="match status" value="1"/>
</dbReference>
<dbReference type="SMART" id="SM00404">
    <property type="entry name" value="PTPc_motif"/>
    <property type="match status" value="1"/>
</dbReference>
<proteinExistence type="inferred from homology"/>
<dbReference type="SMART" id="SM00195">
    <property type="entry name" value="DSPc"/>
    <property type="match status" value="1"/>
</dbReference>
<dbReference type="EMBL" id="CP000968">
    <property type="protein sequence ID" value="ACB06937.1"/>
    <property type="molecule type" value="Genomic_DNA"/>
</dbReference>
<evidence type="ECO:0000256" key="7">
    <source>
        <dbReference type="ARBA" id="ARBA00048336"/>
    </source>
</evidence>
<dbReference type="GO" id="GO:0005829">
    <property type="term" value="C:cytosol"/>
    <property type="evidence" value="ECO:0007669"/>
    <property type="project" value="UniProtKB-SubCell"/>
</dbReference>
<keyword evidence="5" id="KW-0904">Protein phosphatase</keyword>
<evidence type="ECO:0000259" key="9">
    <source>
        <dbReference type="PROSITE" id="PS50056"/>
    </source>
</evidence>
<evidence type="ECO:0000259" key="8">
    <source>
        <dbReference type="PROSITE" id="PS50054"/>
    </source>
</evidence>
<dbReference type="PROSITE" id="PS50054">
    <property type="entry name" value="TYR_PHOSPHATASE_DUAL"/>
    <property type="match status" value="1"/>
</dbReference>
<dbReference type="InterPro" id="IPR057023">
    <property type="entry name" value="PTP-SAK"/>
</dbReference>
<dbReference type="KEGG" id="kcr:Kcr_0177"/>
<dbReference type="Proteomes" id="UP000001686">
    <property type="component" value="Chromosome"/>
</dbReference>
<evidence type="ECO:0000313" key="10">
    <source>
        <dbReference type="EMBL" id="ACB06937.1"/>
    </source>
</evidence>
<dbReference type="InterPro" id="IPR016130">
    <property type="entry name" value="Tyr_Pase_AS"/>
</dbReference>
<dbReference type="InParanoid" id="B1L3A8"/>
<evidence type="ECO:0000256" key="1">
    <source>
        <dbReference type="ARBA" id="ARBA00004514"/>
    </source>
</evidence>
<dbReference type="GO" id="GO:0004722">
    <property type="term" value="F:protein serine/threonine phosphatase activity"/>
    <property type="evidence" value="ECO:0007669"/>
    <property type="project" value="UniProtKB-EC"/>
</dbReference>
<dbReference type="InterPro" id="IPR020422">
    <property type="entry name" value="TYR_PHOSPHATASE_DUAL_dom"/>
</dbReference>
<feature type="domain" description="Tyrosine specific protein phosphatases" evidence="9">
    <location>
        <begin position="72"/>
        <end position="139"/>
    </location>
</feature>
<comment type="subcellular location">
    <subcellularLocation>
        <location evidence="1">Cytoplasm</location>
        <location evidence="1">Cytosol</location>
    </subcellularLocation>
</comment>
<dbReference type="PROSITE" id="PS50056">
    <property type="entry name" value="TYR_PHOSPHATASE_2"/>
    <property type="match status" value="1"/>
</dbReference>
<dbReference type="SUPFAM" id="SSF52799">
    <property type="entry name" value="(Phosphotyrosine protein) phosphatases II"/>
    <property type="match status" value="1"/>
</dbReference>
<evidence type="ECO:0000313" key="11">
    <source>
        <dbReference type="Proteomes" id="UP000001686"/>
    </source>
</evidence>
<evidence type="ECO:0000256" key="5">
    <source>
        <dbReference type="ARBA" id="ARBA00022912"/>
    </source>
</evidence>
<dbReference type="PROSITE" id="PS00383">
    <property type="entry name" value="TYR_PHOSPHATASE_1"/>
    <property type="match status" value="1"/>
</dbReference>
<evidence type="ECO:0000256" key="6">
    <source>
        <dbReference type="ARBA" id="ARBA00047761"/>
    </source>
</evidence>
<keyword evidence="11" id="KW-1185">Reference proteome</keyword>
<keyword evidence="4" id="KW-0378">Hydrolase</keyword>
<keyword evidence="3" id="KW-0963">Cytoplasm</keyword>
<dbReference type="PhylomeDB" id="B1L3A8"/>
<evidence type="ECO:0000256" key="2">
    <source>
        <dbReference type="ARBA" id="ARBA00008601"/>
    </source>
</evidence>
<gene>
    <name evidence="10" type="ordered locus">Kcr_0177</name>
</gene>
<comment type="similarity">
    <text evidence="2">Belongs to the protein-tyrosine phosphatase family. Non-receptor class dual specificity subfamily.</text>
</comment>
<dbReference type="STRING" id="374847.Kcr_0177"/>
<dbReference type="AlphaFoldDB" id="B1L3A8"/>
<sequence>MKKPRNFSFIDEFVAGSALISSKEEVEWLYANGFRTVISLVEPNEEVRESMEELGIENLLFPVEDFEAPPIEVLARIVEILRERGRRGERVLVHCFAGCGRTGTLLACYLISKGMRPDDALSYLSSKRSCSLESQAQYNALWHYYSYVSRSDRLGQHYYGEYTDQMQR</sequence>
<feature type="domain" description="Tyrosine-protein phosphatase" evidence="8">
    <location>
        <begin position="6"/>
        <end position="150"/>
    </location>
</feature>
<dbReference type="InterPro" id="IPR000387">
    <property type="entry name" value="Tyr_Pase_dom"/>
</dbReference>
<evidence type="ECO:0000256" key="4">
    <source>
        <dbReference type="ARBA" id="ARBA00022801"/>
    </source>
</evidence>
<dbReference type="FunFam" id="3.90.190.10:FF:000063">
    <property type="entry name" value="Dual specificity phosphatase 23"/>
    <property type="match status" value="1"/>
</dbReference>
<dbReference type="GO" id="GO:0005737">
    <property type="term" value="C:cytoplasm"/>
    <property type="evidence" value="ECO:0000318"/>
    <property type="project" value="GO_Central"/>
</dbReference>
<comment type="catalytic activity">
    <reaction evidence="7">
        <text>O-phospho-L-threonyl-[protein] + H2O = L-threonyl-[protein] + phosphate</text>
        <dbReference type="Rhea" id="RHEA:47004"/>
        <dbReference type="Rhea" id="RHEA-COMP:11060"/>
        <dbReference type="Rhea" id="RHEA-COMP:11605"/>
        <dbReference type="ChEBI" id="CHEBI:15377"/>
        <dbReference type="ChEBI" id="CHEBI:30013"/>
        <dbReference type="ChEBI" id="CHEBI:43474"/>
        <dbReference type="ChEBI" id="CHEBI:61977"/>
        <dbReference type="EC" id="3.1.3.16"/>
    </reaction>
</comment>
<dbReference type="EnsemblBacteria" id="ACB06937">
    <property type="protein sequence ID" value="ACB06937"/>
    <property type="gene ID" value="Kcr_0177"/>
</dbReference>
<dbReference type="eggNOG" id="arCOG03413">
    <property type="taxonomic scope" value="Archaea"/>
</dbReference>
<dbReference type="Pfam" id="PF22784">
    <property type="entry name" value="PTP-SAK"/>
    <property type="match status" value="1"/>
</dbReference>
<protein>
    <submittedName>
        <fullName evidence="10">Uncharacterized protein</fullName>
    </submittedName>
</protein>
<accession>B1L3A8</accession>
<dbReference type="PANTHER" id="PTHR23339">
    <property type="entry name" value="TYROSINE SPECIFIC PROTEIN PHOSPHATASE AND DUAL SPECIFICITY PROTEIN PHOSPHATASE"/>
    <property type="match status" value="1"/>
</dbReference>
<comment type="catalytic activity">
    <reaction evidence="6">
        <text>O-phospho-L-seryl-[protein] + H2O = L-seryl-[protein] + phosphate</text>
        <dbReference type="Rhea" id="RHEA:20629"/>
        <dbReference type="Rhea" id="RHEA-COMP:9863"/>
        <dbReference type="Rhea" id="RHEA-COMP:11604"/>
        <dbReference type="ChEBI" id="CHEBI:15377"/>
        <dbReference type="ChEBI" id="CHEBI:29999"/>
        <dbReference type="ChEBI" id="CHEBI:43474"/>
        <dbReference type="ChEBI" id="CHEBI:83421"/>
        <dbReference type="EC" id="3.1.3.16"/>
    </reaction>
</comment>
<dbReference type="InterPro" id="IPR050561">
    <property type="entry name" value="PTP"/>
</dbReference>
<reference evidence="10 11" key="1">
    <citation type="journal article" date="2008" name="Proc. Natl. Acad. Sci. U.S.A.">
        <title>A korarchaeal genome reveals new insights into the evolution of the Archaea.</title>
        <authorList>
            <person name="Elkins J.G."/>
            <person name="Podar M."/>
            <person name="Graham D.E."/>
            <person name="Makarova K.S."/>
            <person name="Wolf Y."/>
            <person name="Randau L."/>
            <person name="Hedlund B.P."/>
            <person name="Brochier-Armanet C."/>
            <person name="Kunin V."/>
            <person name="Anderson I."/>
            <person name="Lapidus A."/>
            <person name="Goltsman E."/>
            <person name="Barry K."/>
            <person name="Koonin E.V."/>
            <person name="Hugenholtz P."/>
            <person name="Kyrpides N."/>
            <person name="Wanner G."/>
            <person name="Richardson P."/>
            <person name="Keller M."/>
            <person name="Stetter K.O."/>
        </authorList>
    </citation>
    <scope>NUCLEOTIDE SEQUENCE [LARGE SCALE GENOMIC DNA]</scope>
    <source>
        <strain evidence="11">OPF8</strain>
    </source>
</reference>
<name>B1L3A8_KORCO</name>
<dbReference type="InterPro" id="IPR029021">
    <property type="entry name" value="Prot-tyrosine_phosphatase-like"/>
</dbReference>
<evidence type="ECO:0000256" key="3">
    <source>
        <dbReference type="ARBA" id="ARBA00022490"/>
    </source>
</evidence>